<evidence type="ECO:0000313" key="3">
    <source>
        <dbReference type="Proteomes" id="UP000694844"/>
    </source>
</evidence>
<gene>
    <name evidence="4" type="primary">LOC111128249</name>
</gene>
<feature type="compositionally biased region" description="Polar residues" evidence="1">
    <location>
        <begin position="202"/>
        <end position="235"/>
    </location>
</feature>
<keyword evidence="2" id="KW-0472">Membrane</keyword>
<dbReference type="GeneID" id="111128249"/>
<protein>
    <submittedName>
        <fullName evidence="4">Uncharacterized protein LOC111128249</fullName>
    </submittedName>
</protein>
<evidence type="ECO:0000313" key="4">
    <source>
        <dbReference type="RefSeq" id="XP_022329485.1"/>
    </source>
</evidence>
<name>A0A8B8DNY2_CRAVI</name>
<dbReference type="RefSeq" id="XP_022329485.1">
    <property type="nucleotide sequence ID" value="XM_022473777.1"/>
</dbReference>
<accession>A0A8B8DNY2</accession>
<evidence type="ECO:0000256" key="1">
    <source>
        <dbReference type="SAM" id="MobiDB-lite"/>
    </source>
</evidence>
<feature type="transmembrane region" description="Helical" evidence="2">
    <location>
        <begin position="60"/>
        <end position="83"/>
    </location>
</feature>
<dbReference type="KEGG" id="cvn:111128249"/>
<keyword evidence="2" id="KW-0812">Transmembrane</keyword>
<feature type="region of interest" description="Disordered" evidence="1">
    <location>
        <begin position="172"/>
        <end position="236"/>
    </location>
</feature>
<proteinExistence type="predicted"/>
<feature type="transmembrane region" description="Helical" evidence="2">
    <location>
        <begin position="122"/>
        <end position="142"/>
    </location>
</feature>
<feature type="region of interest" description="Disordered" evidence="1">
    <location>
        <begin position="1"/>
        <end position="42"/>
    </location>
</feature>
<organism evidence="3 4">
    <name type="scientific">Crassostrea virginica</name>
    <name type="common">Eastern oyster</name>
    <dbReference type="NCBI Taxonomy" id="6565"/>
    <lineage>
        <taxon>Eukaryota</taxon>
        <taxon>Metazoa</taxon>
        <taxon>Spiralia</taxon>
        <taxon>Lophotrochozoa</taxon>
        <taxon>Mollusca</taxon>
        <taxon>Bivalvia</taxon>
        <taxon>Autobranchia</taxon>
        <taxon>Pteriomorphia</taxon>
        <taxon>Ostreida</taxon>
        <taxon>Ostreoidea</taxon>
        <taxon>Ostreidae</taxon>
        <taxon>Crassostrea</taxon>
    </lineage>
</organism>
<sequence>MNNSSVTKQENDEKMNDEMMNDEVMNDENTNGRVYEIKEEEDERKEDNDSKWLDRCHGCLRLLFAVVFFIIVFSTAFISRFTFHLLLINLNPPTIFTFVNKFGGDAVNTTLPFKPAEVHTSWIWACFLVIITPTIHQFSFHLKQKCLKGEKNGKEIEVNDFYIYRNILSPDRVVPEPSNPNPKPDTTGRSGNTFTTKDDSNGENNSKVNKPSTSTGHSSDNSGENHPSTSGSPNAQVFDKPDIASCQMVIRCQWIIVITVGVVQAFCETVADICNASLCRVCCRHYIAMGNS</sequence>
<keyword evidence="3" id="KW-1185">Reference proteome</keyword>
<keyword evidence="2" id="KW-1133">Transmembrane helix</keyword>
<dbReference type="Proteomes" id="UP000694844">
    <property type="component" value="Chromosome 4"/>
</dbReference>
<reference evidence="4" key="1">
    <citation type="submission" date="2025-08" db="UniProtKB">
        <authorList>
            <consortium name="RefSeq"/>
        </authorList>
    </citation>
    <scope>IDENTIFICATION</scope>
    <source>
        <tissue evidence="4">Whole sample</tissue>
    </source>
</reference>
<evidence type="ECO:0000256" key="2">
    <source>
        <dbReference type="SAM" id="Phobius"/>
    </source>
</evidence>
<dbReference type="AlphaFoldDB" id="A0A8B8DNY2"/>